<dbReference type="SUPFAM" id="SSF54518">
    <property type="entry name" value="Tubby C-terminal domain-like"/>
    <property type="match status" value="1"/>
</dbReference>
<keyword evidence="4" id="KW-1185">Reference proteome</keyword>
<feature type="compositionally biased region" description="Basic and acidic residues" evidence="2">
    <location>
        <begin position="1"/>
        <end position="17"/>
    </location>
</feature>
<dbReference type="HOGENOM" id="CLU_063146_3_1_1"/>
<evidence type="ECO:0000256" key="2">
    <source>
        <dbReference type="SAM" id="MobiDB-lite"/>
    </source>
</evidence>
<dbReference type="OMA" id="NCYTAPE"/>
<dbReference type="Gene3D" id="2.40.160.200">
    <property type="entry name" value="LURP1-related"/>
    <property type="match status" value="2"/>
</dbReference>
<dbReference type="InterPro" id="IPR025659">
    <property type="entry name" value="Tubby-like_C"/>
</dbReference>
<dbReference type="InterPro" id="IPR038595">
    <property type="entry name" value="LOR_sf"/>
</dbReference>
<dbReference type="EMBL" id="KI394293">
    <property type="protein sequence ID" value="ERN04307.1"/>
    <property type="molecule type" value="Genomic_DNA"/>
</dbReference>
<evidence type="ECO:0000256" key="1">
    <source>
        <dbReference type="ARBA" id="ARBA00005437"/>
    </source>
</evidence>
<comment type="similarity">
    <text evidence="1">Belongs to the LOR family.</text>
</comment>
<protein>
    <submittedName>
        <fullName evidence="3">Uncharacterized protein</fullName>
    </submittedName>
</protein>
<dbReference type="PANTHER" id="PTHR31087:SF95">
    <property type="entry name" value="EXPRESSED PROTEIN"/>
    <property type="match status" value="1"/>
</dbReference>
<dbReference type="InterPro" id="IPR007612">
    <property type="entry name" value="LOR"/>
</dbReference>
<dbReference type="eggNOG" id="ENOG502RZX3">
    <property type="taxonomic scope" value="Eukaryota"/>
</dbReference>
<proteinExistence type="inferred from homology"/>
<gene>
    <name evidence="3" type="ORF">AMTR_s00077p00185350</name>
</gene>
<evidence type="ECO:0000313" key="4">
    <source>
        <dbReference type="Proteomes" id="UP000017836"/>
    </source>
</evidence>
<dbReference type="Gramene" id="ERN04307">
    <property type="protein sequence ID" value="ERN04307"/>
    <property type="gene ID" value="AMTR_s00077p00185350"/>
</dbReference>
<organism evidence="3 4">
    <name type="scientific">Amborella trichopoda</name>
    <dbReference type="NCBI Taxonomy" id="13333"/>
    <lineage>
        <taxon>Eukaryota</taxon>
        <taxon>Viridiplantae</taxon>
        <taxon>Streptophyta</taxon>
        <taxon>Embryophyta</taxon>
        <taxon>Tracheophyta</taxon>
        <taxon>Spermatophyta</taxon>
        <taxon>Magnoliopsida</taxon>
        <taxon>Amborellales</taxon>
        <taxon>Amborellaceae</taxon>
        <taxon>Amborella</taxon>
    </lineage>
</organism>
<dbReference type="AlphaFoldDB" id="W1P383"/>
<dbReference type="Pfam" id="PF04525">
    <property type="entry name" value="LOR"/>
    <property type="match status" value="1"/>
</dbReference>
<evidence type="ECO:0000313" key="3">
    <source>
        <dbReference type="EMBL" id="ERN04307.1"/>
    </source>
</evidence>
<feature type="region of interest" description="Disordered" evidence="2">
    <location>
        <begin position="1"/>
        <end position="25"/>
    </location>
</feature>
<accession>W1P383</accession>
<name>W1P383_AMBTC</name>
<dbReference type="Proteomes" id="UP000017836">
    <property type="component" value="Unassembled WGS sequence"/>
</dbReference>
<dbReference type="PANTHER" id="PTHR31087">
    <property type="match status" value="1"/>
</dbReference>
<reference evidence="4" key="1">
    <citation type="journal article" date="2013" name="Science">
        <title>The Amborella genome and the evolution of flowering plants.</title>
        <authorList>
            <consortium name="Amborella Genome Project"/>
        </authorList>
    </citation>
    <scope>NUCLEOTIDE SEQUENCE [LARGE SCALE GENOMIC DNA]</scope>
</reference>
<sequence length="180" mass="20646">MSRIHPGKDKYSTEEQRATGPPTVSTVWKKSSMGFQGTDGFTVFDSNGNIAFRVDNYTRNSRCLTNGPVHKDGTGAALFTLCPKIFSIHEQWEGFRGEACRKRRQRRPFFSIRRCSVFQREDKRMFAWVLQRNRASSDVFLMDHVFSMAIKPGHDHAFIMAFVVVLDRISQKPYTPALSC</sequence>